<keyword evidence="2" id="KW-1185">Reference proteome</keyword>
<sequence length="676" mass="78399">MILRSARSRPQFRPACVFFCPKQRGLHGDLKQRSTLEIINHVQSRIANEEYSSIKTFKNKLQRHYDSKYAGLLADMRCLGVMDEKLVKMIFMRRSGPTQHTAFVSSLESIKKGSNSVSEKRKRIYGIIKLQKALYPEIARTNGILVPETLHQWFWQNLRKDETFQHYYFLIQNDVLLSSKSSNLFLRRLLKGSEMEVQLGTFQVFLHNPEHHEIFQSKFEKLYNFSQINQIVTAVLARKDLRYIKLYFAALLNRLEGKELQNSDLSEKQRIALFIKFTNTLLNYLKLTCNYDMFLHSFKMVTDLVLAQKLDTRLLHKPFLLAIQYLRSLSQHSHVLKLISFAQELSLERSFKFKQSVIGELVSTMRAFNDPKIIVDYITTVYTSPKTLRLLNELGIWSLLRHNSVNVLNATQLERDFESNKIQKSHLSNFLAHRVLPNTVVLTELYRVILQYFSNGTPSTELKQLIIDLYHRYKACMINHEDYFVQPDCGIINVLIYHLRFQLKDHRLAFVLAQDFFQTQPFVKCDASTPFGLVLYHNHALTRTEISSLLVLMDKHKVKLDFKVISAMVFQNLRSGQIEEAHTWFQKLISAGFPLTHRSLIKCAIENDWELPRGIDTSFMTKAPTSVSNSRFEFEIDDAVSGGIMEEEEHESTVKFANALLGITETLAESKGTAGD</sequence>
<name>C5DJI5_LACTC</name>
<dbReference type="OrthoDB" id="4064138at2759"/>
<evidence type="ECO:0000313" key="1">
    <source>
        <dbReference type="EMBL" id="CAR24474.1"/>
    </source>
</evidence>
<organism evidence="1 2">
    <name type="scientific">Lachancea thermotolerans (strain ATCC 56472 / CBS 6340 / NRRL Y-8284)</name>
    <name type="common">Yeast</name>
    <name type="synonym">Kluyveromyces thermotolerans</name>
    <dbReference type="NCBI Taxonomy" id="559295"/>
    <lineage>
        <taxon>Eukaryota</taxon>
        <taxon>Fungi</taxon>
        <taxon>Dikarya</taxon>
        <taxon>Ascomycota</taxon>
        <taxon>Saccharomycotina</taxon>
        <taxon>Saccharomycetes</taxon>
        <taxon>Saccharomycetales</taxon>
        <taxon>Saccharomycetaceae</taxon>
        <taxon>Lachancea</taxon>
    </lineage>
</organism>
<protein>
    <submittedName>
        <fullName evidence="1">KLTH0F16698p</fullName>
    </submittedName>
</protein>
<dbReference type="HOGENOM" id="CLU_024415_0_0_1"/>
<accession>C5DJI5</accession>
<dbReference type="Proteomes" id="UP000002036">
    <property type="component" value="Chromosome F"/>
</dbReference>
<dbReference type="GeneID" id="8293144"/>
<dbReference type="eggNOG" id="ENOG502QUX9">
    <property type="taxonomic scope" value="Eukaryota"/>
</dbReference>
<gene>
    <name evidence="1" type="ordered locus">KLTH0F16698g</name>
</gene>
<dbReference type="KEGG" id="lth:KLTH0F16698g"/>
<dbReference type="RefSeq" id="XP_002554911.1">
    <property type="nucleotide sequence ID" value="XM_002554865.1"/>
</dbReference>
<dbReference type="OMA" id="HINNCSE"/>
<dbReference type="InParanoid" id="C5DJI5"/>
<proteinExistence type="predicted"/>
<dbReference type="EMBL" id="CU928170">
    <property type="protein sequence ID" value="CAR24474.1"/>
    <property type="molecule type" value="Genomic_DNA"/>
</dbReference>
<evidence type="ECO:0000313" key="2">
    <source>
        <dbReference type="Proteomes" id="UP000002036"/>
    </source>
</evidence>
<reference evidence="1 2" key="1">
    <citation type="journal article" date="2009" name="Genome Res.">
        <title>Comparative genomics of protoploid Saccharomycetaceae.</title>
        <authorList>
            <consortium name="The Genolevures Consortium"/>
            <person name="Souciet J.-L."/>
            <person name="Dujon B."/>
            <person name="Gaillardin C."/>
            <person name="Johnston M."/>
            <person name="Baret P.V."/>
            <person name="Cliften P."/>
            <person name="Sherman D.J."/>
            <person name="Weissenbach J."/>
            <person name="Westhof E."/>
            <person name="Wincker P."/>
            <person name="Jubin C."/>
            <person name="Poulain J."/>
            <person name="Barbe V."/>
            <person name="Segurens B."/>
            <person name="Artiguenave F."/>
            <person name="Anthouard V."/>
            <person name="Vacherie B."/>
            <person name="Val M.-E."/>
            <person name="Fulton R.S."/>
            <person name="Minx P."/>
            <person name="Wilson R."/>
            <person name="Durrens P."/>
            <person name="Jean G."/>
            <person name="Marck C."/>
            <person name="Martin T."/>
            <person name="Nikolski M."/>
            <person name="Rolland T."/>
            <person name="Seret M.-L."/>
            <person name="Casaregola S."/>
            <person name="Despons L."/>
            <person name="Fairhead C."/>
            <person name="Fischer G."/>
            <person name="Lafontaine I."/>
            <person name="Leh V."/>
            <person name="Lemaire M."/>
            <person name="de Montigny J."/>
            <person name="Neuveglise C."/>
            <person name="Thierry A."/>
            <person name="Blanc-Lenfle I."/>
            <person name="Bleykasten C."/>
            <person name="Diffels J."/>
            <person name="Fritsch E."/>
            <person name="Frangeul L."/>
            <person name="Goeffon A."/>
            <person name="Jauniaux N."/>
            <person name="Kachouri-Lafond R."/>
            <person name="Payen C."/>
            <person name="Potier S."/>
            <person name="Pribylova L."/>
            <person name="Ozanne C."/>
            <person name="Richard G.-F."/>
            <person name="Sacerdot C."/>
            <person name="Straub M.-L."/>
            <person name="Talla E."/>
        </authorList>
    </citation>
    <scope>NUCLEOTIDE SEQUENCE [LARGE SCALE GENOMIC DNA]</scope>
    <source>
        <strain evidence="2">ATCC 56472 / CBS 6340 / NRRL Y-8284</strain>
    </source>
</reference>
<dbReference type="AlphaFoldDB" id="C5DJI5"/>
<dbReference type="FunCoup" id="C5DJI5">
    <property type="interactions" value="36"/>
</dbReference>